<dbReference type="Pfam" id="PF07727">
    <property type="entry name" value="RVT_2"/>
    <property type="match status" value="1"/>
</dbReference>
<reference evidence="3" key="1">
    <citation type="submission" date="2015-10" db="EMBL/GenBank/DDBJ databases">
        <authorList>
            <person name="Martinez-Garcia P.J."/>
            <person name="Crepeau M.W."/>
            <person name="Puiu D."/>
            <person name="Gonzalez-Ibeas D."/>
            <person name="Whalen J."/>
            <person name="Stevens K."/>
            <person name="Paul R."/>
            <person name="Butterfield T."/>
            <person name="Britton M."/>
            <person name="Reagan R."/>
            <person name="Chakraborty S."/>
            <person name="Walawage S.L."/>
            <person name="Vasquez-Gross H.A."/>
            <person name="Cardeno C."/>
            <person name="Famula R."/>
            <person name="Pratt K."/>
            <person name="Kuruganti S."/>
            <person name="Aradhya M.K."/>
            <person name="Leslie C.A."/>
            <person name="Dandekar A.M."/>
            <person name="Salzberg S.L."/>
            <person name="Wegrzyn J.L."/>
            <person name="Langley C.H."/>
            <person name="Neale D.B."/>
        </authorList>
    </citation>
    <scope>NUCLEOTIDE SEQUENCE</scope>
    <source>
        <tissue evidence="3">Leaves</tissue>
    </source>
</reference>
<accession>A0A833U1N2</accession>
<dbReference type="InterPro" id="IPR043502">
    <property type="entry name" value="DNA/RNA_pol_sf"/>
</dbReference>
<dbReference type="PANTHER" id="PTHR11439:SF455">
    <property type="entry name" value="RLK (RECEPTOR-LIKE PROTEIN KINASE) 8, PUTATIVE-RELATED"/>
    <property type="match status" value="1"/>
</dbReference>
<organism evidence="3 4">
    <name type="scientific">Juglans regia</name>
    <name type="common">English walnut</name>
    <dbReference type="NCBI Taxonomy" id="51240"/>
    <lineage>
        <taxon>Eukaryota</taxon>
        <taxon>Viridiplantae</taxon>
        <taxon>Streptophyta</taxon>
        <taxon>Embryophyta</taxon>
        <taxon>Tracheophyta</taxon>
        <taxon>Spermatophyta</taxon>
        <taxon>Magnoliopsida</taxon>
        <taxon>eudicotyledons</taxon>
        <taxon>Gunneridae</taxon>
        <taxon>Pentapetalae</taxon>
        <taxon>rosids</taxon>
        <taxon>fabids</taxon>
        <taxon>Fagales</taxon>
        <taxon>Juglandaceae</taxon>
        <taxon>Juglans</taxon>
    </lineage>
</organism>
<comment type="caution">
    <text evidence="3">The sequence shown here is derived from an EMBL/GenBank/DDBJ whole genome shotgun (WGS) entry which is preliminary data.</text>
</comment>
<gene>
    <name evidence="3" type="ORF">F2P56_035312</name>
</gene>
<protein>
    <recommendedName>
        <fullName evidence="2">Reverse transcriptase Ty1/copia-type domain-containing protein</fullName>
    </recommendedName>
</protein>
<dbReference type="SUPFAM" id="SSF56672">
    <property type="entry name" value="DNA/RNA polymerases"/>
    <property type="match status" value="1"/>
</dbReference>
<name>A0A833U1N2_JUGRE</name>
<dbReference type="PANTHER" id="PTHR11439">
    <property type="entry name" value="GAG-POL-RELATED RETROTRANSPOSON"/>
    <property type="match status" value="1"/>
</dbReference>
<dbReference type="Gramene" id="Jr16_05380_p1">
    <property type="protein sequence ID" value="cds.Jr16_05380_p1"/>
    <property type="gene ID" value="Jr16_05380"/>
</dbReference>
<dbReference type="AlphaFoldDB" id="A0A833U1N2"/>
<feature type="compositionally biased region" description="Basic and acidic residues" evidence="1">
    <location>
        <begin position="14"/>
        <end position="29"/>
    </location>
</feature>
<dbReference type="Proteomes" id="UP000619265">
    <property type="component" value="Unassembled WGS sequence"/>
</dbReference>
<evidence type="ECO:0000313" key="4">
    <source>
        <dbReference type="Proteomes" id="UP000619265"/>
    </source>
</evidence>
<feature type="domain" description="Reverse transcriptase Ty1/copia-type" evidence="2">
    <location>
        <begin position="81"/>
        <end position="224"/>
    </location>
</feature>
<dbReference type="InterPro" id="IPR013103">
    <property type="entry name" value="RVT_2"/>
</dbReference>
<reference evidence="3" key="2">
    <citation type="submission" date="2020-03" db="EMBL/GenBank/DDBJ databases">
        <title>Walnut 2.0.</title>
        <authorList>
            <person name="Marrano A."/>
            <person name="Britton M."/>
            <person name="Zimin A.V."/>
            <person name="Zaini P.A."/>
            <person name="Workman R."/>
            <person name="Puiu D."/>
            <person name="Bianco L."/>
            <person name="Allen B.J."/>
            <person name="Troggio M."/>
            <person name="Leslie C.A."/>
            <person name="Timp W."/>
            <person name="Dendekar A."/>
            <person name="Salzberg S.L."/>
            <person name="Neale D.B."/>
        </authorList>
    </citation>
    <scope>NUCLEOTIDE SEQUENCE</scope>
    <source>
        <tissue evidence="3">Leaves</tissue>
    </source>
</reference>
<dbReference type="EMBL" id="LIHL02000016">
    <property type="protein sequence ID" value="KAF5442680.1"/>
    <property type="molecule type" value="Genomic_DNA"/>
</dbReference>
<evidence type="ECO:0000313" key="3">
    <source>
        <dbReference type="EMBL" id="KAF5442680.1"/>
    </source>
</evidence>
<evidence type="ECO:0000256" key="1">
    <source>
        <dbReference type="SAM" id="MobiDB-lite"/>
    </source>
</evidence>
<proteinExistence type="predicted"/>
<evidence type="ECO:0000259" key="2">
    <source>
        <dbReference type="Pfam" id="PF07727"/>
    </source>
</evidence>
<feature type="region of interest" description="Disordered" evidence="1">
    <location>
        <begin position="1"/>
        <end position="49"/>
    </location>
</feature>
<sequence>MTLGSPNLLVGLVDRGKGFGENERSRAPESPKQFEGTESARTPSEPGGVEAKCLNRERADPKRTLRQPHQCQAYQLNIFPHPPGFTHPSLPHHVCKLECALYGLKQAPRAWYSRISSRILALGFTYCISDSSLFVYNTAALRVYIMVYVDDILITDSSPMTVQSIISQLQFEFALKDLGNHHYFLGIEAIQVPEGIIFSRQQYIAKILNPCNMSLAKLVASPMASNTKLIAFDGDSLTDPTLFRSAVGSLQYLALTHPDISFSVNRVYLHQPRTTHWAVVKRILHYLKGTITHGLLL</sequence>